<dbReference type="STRING" id="1909395.BKM31_21570"/>
<sequence>MRMSELIARPVVDSAGEVVGQVADVRLIQDGPLLQQVQNAFRVAGLIVVARHTGRLFGYERGPAIKGPWLIRALLRVLHRDTRYVTWEQVGGIDGERIVLRVPVRELASVRDLYQEGRADA</sequence>
<dbReference type="EMBL" id="CP017717">
    <property type="protein sequence ID" value="AQZ63703.1"/>
    <property type="molecule type" value="Genomic_DNA"/>
</dbReference>
<evidence type="ECO:0008006" key="3">
    <source>
        <dbReference type="Google" id="ProtNLM"/>
    </source>
</evidence>
<dbReference type="AlphaFoldDB" id="A0A1V0A0I4"/>
<evidence type="ECO:0000313" key="2">
    <source>
        <dbReference type="Proteomes" id="UP000190797"/>
    </source>
</evidence>
<proteinExistence type="predicted"/>
<dbReference type="Proteomes" id="UP000190797">
    <property type="component" value="Chromosome"/>
</dbReference>
<dbReference type="KEGG" id="noa:BKM31_21570"/>
<reference evidence="2" key="1">
    <citation type="journal article" date="2017" name="Med. Chem. Commun.">
        <title>Nonomuraea sp. ATCC 55076 harbours the largest actinomycete chromosome to date and the kistamicin biosynthetic gene cluster.</title>
        <authorList>
            <person name="Nazari B."/>
            <person name="Forneris C.C."/>
            <person name="Gibson M.I."/>
            <person name="Moon K."/>
            <person name="Schramma K.R."/>
            <person name="Seyedsayamdost M.R."/>
        </authorList>
    </citation>
    <scope>NUCLEOTIDE SEQUENCE [LARGE SCALE GENOMIC DNA]</scope>
    <source>
        <strain evidence="2">ATCC 55076</strain>
    </source>
</reference>
<dbReference type="OrthoDB" id="9804685at2"/>
<name>A0A1V0A0I4_9ACTN</name>
<evidence type="ECO:0000313" key="1">
    <source>
        <dbReference type="EMBL" id="AQZ63703.1"/>
    </source>
</evidence>
<gene>
    <name evidence="1" type="ORF">BKM31_21570</name>
</gene>
<dbReference type="RefSeq" id="WP_155127789.1">
    <property type="nucleotide sequence ID" value="NZ_CP017717.1"/>
</dbReference>
<accession>A0A1V0A0I4</accession>
<protein>
    <recommendedName>
        <fullName evidence="3">PRC-barrel domain-containing protein</fullName>
    </recommendedName>
</protein>
<organism evidence="1 2">
    <name type="scientific">[Actinomadura] parvosata subsp. kistnae</name>
    <dbReference type="NCBI Taxonomy" id="1909395"/>
    <lineage>
        <taxon>Bacteria</taxon>
        <taxon>Bacillati</taxon>
        <taxon>Actinomycetota</taxon>
        <taxon>Actinomycetes</taxon>
        <taxon>Streptosporangiales</taxon>
        <taxon>Streptosporangiaceae</taxon>
        <taxon>Nonomuraea</taxon>
    </lineage>
</organism>
<keyword evidence="2" id="KW-1185">Reference proteome</keyword>